<sequence>MLAVISIPKLESVCFSLLLDPCSGLLASDNAVLDVIRAGKVARSSNASIFSPLIFVTRTNDVEALKKLVEQPEIDLDEQDENGLSAIMLAAAGGHVEAFRLLVYAGANVKLFNKYGDTAIILLEANKNSDVFEKVILEYALAKGSHGSTGFYALHRAACRGDLDSVRMLTSGGYDVNLLDGNGYTPLMLAARGGHGISV</sequence>
<gene>
    <name evidence="4" type="ORF">F0562_033186</name>
</gene>
<feature type="repeat" description="ANK" evidence="3">
    <location>
        <begin position="82"/>
        <end position="114"/>
    </location>
</feature>
<evidence type="ECO:0000313" key="5">
    <source>
        <dbReference type="Proteomes" id="UP000325577"/>
    </source>
</evidence>
<reference evidence="4 5" key="1">
    <citation type="submission" date="2019-09" db="EMBL/GenBank/DDBJ databases">
        <title>A chromosome-level genome assembly of the Chinese tupelo Nyssa sinensis.</title>
        <authorList>
            <person name="Yang X."/>
            <person name="Kang M."/>
            <person name="Yang Y."/>
            <person name="Xiong H."/>
            <person name="Wang M."/>
            <person name="Zhang Z."/>
            <person name="Wang Z."/>
            <person name="Wu H."/>
            <person name="Ma T."/>
            <person name="Liu J."/>
            <person name="Xi Z."/>
        </authorList>
    </citation>
    <scope>NUCLEOTIDE SEQUENCE [LARGE SCALE GENOMIC DNA]</scope>
    <source>
        <strain evidence="4">J267</strain>
        <tissue evidence="4">Leaf</tissue>
    </source>
</reference>
<keyword evidence="2 3" id="KW-0040">ANK repeat</keyword>
<dbReference type="EMBL" id="CM018042">
    <property type="protein sequence ID" value="KAA8533281.1"/>
    <property type="molecule type" value="Genomic_DNA"/>
</dbReference>
<dbReference type="InterPro" id="IPR002110">
    <property type="entry name" value="Ankyrin_rpt"/>
</dbReference>
<dbReference type="OrthoDB" id="194358at2759"/>
<keyword evidence="5" id="KW-1185">Reference proteome</keyword>
<keyword evidence="1" id="KW-0677">Repeat</keyword>
<dbReference type="PROSITE" id="PS50297">
    <property type="entry name" value="ANK_REP_REGION"/>
    <property type="match status" value="2"/>
</dbReference>
<evidence type="ECO:0000256" key="1">
    <source>
        <dbReference type="ARBA" id="ARBA00022737"/>
    </source>
</evidence>
<dbReference type="SUPFAM" id="SSF48403">
    <property type="entry name" value="Ankyrin repeat"/>
    <property type="match status" value="1"/>
</dbReference>
<dbReference type="PANTHER" id="PTHR24123">
    <property type="entry name" value="ANKYRIN REPEAT-CONTAINING"/>
    <property type="match status" value="1"/>
</dbReference>
<dbReference type="InterPro" id="IPR051165">
    <property type="entry name" value="Multifunctional_ANK_Repeat"/>
</dbReference>
<accession>A0A5J5AW98</accession>
<evidence type="ECO:0000256" key="3">
    <source>
        <dbReference type="PROSITE-ProRule" id="PRU00023"/>
    </source>
</evidence>
<evidence type="ECO:0000256" key="2">
    <source>
        <dbReference type="ARBA" id="ARBA00023043"/>
    </source>
</evidence>
<dbReference type="InterPro" id="IPR036770">
    <property type="entry name" value="Ankyrin_rpt-contain_sf"/>
</dbReference>
<protein>
    <submittedName>
        <fullName evidence="4">Uncharacterized protein</fullName>
    </submittedName>
</protein>
<dbReference type="PROSITE" id="PS50088">
    <property type="entry name" value="ANK_REPEAT"/>
    <property type="match status" value="2"/>
</dbReference>
<proteinExistence type="predicted"/>
<dbReference type="Proteomes" id="UP000325577">
    <property type="component" value="Linkage Group LG19"/>
</dbReference>
<feature type="repeat" description="ANK" evidence="3">
    <location>
        <begin position="149"/>
        <end position="181"/>
    </location>
</feature>
<organism evidence="4 5">
    <name type="scientific">Nyssa sinensis</name>
    <dbReference type="NCBI Taxonomy" id="561372"/>
    <lineage>
        <taxon>Eukaryota</taxon>
        <taxon>Viridiplantae</taxon>
        <taxon>Streptophyta</taxon>
        <taxon>Embryophyta</taxon>
        <taxon>Tracheophyta</taxon>
        <taxon>Spermatophyta</taxon>
        <taxon>Magnoliopsida</taxon>
        <taxon>eudicotyledons</taxon>
        <taxon>Gunneridae</taxon>
        <taxon>Pentapetalae</taxon>
        <taxon>asterids</taxon>
        <taxon>Cornales</taxon>
        <taxon>Nyssaceae</taxon>
        <taxon>Nyssa</taxon>
    </lineage>
</organism>
<name>A0A5J5AW98_9ASTE</name>
<dbReference type="Gene3D" id="1.25.40.20">
    <property type="entry name" value="Ankyrin repeat-containing domain"/>
    <property type="match status" value="2"/>
</dbReference>
<dbReference type="SMART" id="SM00248">
    <property type="entry name" value="ANK"/>
    <property type="match status" value="3"/>
</dbReference>
<dbReference type="AlphaFoldDB" id="A0A5J5AW98"/>
<dbReference type="PANTHER" id="PTHR24123:SF95">
    <property type="entry name" value="ANKYRIN-2-LIKE"/>
    <property type="match status" value="1"/>
</dbReference>
<dbReference type="Pfam" id="PF12796">
    <property type="entry name" value="Ank_2"/>
    <property type="match status" value="2"/>
</dbReference>
<evidence type="ECO:0000313" key="4">
    <source>
        <dbReference type="EMBL" id="KAA8533281.1"/>
    </source>
</evidence>